<gene>
    <name evidence="1" type="ORF">QVD17_36393</name>
</gene>
<protein>
    <submittedName>
        <fullName evidence="1">Uncharacterized protein</fullName>
    </submittedName>
</protein>
<evidence type="ECO:0000313" key="2">
    <source>
        <dbReference type="Proteomes" id="UP001229421"/>
    </source>
</evidence>
<evidence type="ECO:0000313" key="1">
    <source>
        <dbReference type="EMBL" id="KAK1409864.1"/>
    </source>
</evidence>
<dbReference type="EMBL" id="JAUHHV010000010">
    <property type="protein sequence ID" value="KAK1409864.1"/>
    <property type="molecule type" value="Genomic_DNA"/>
</dbReference>
<comment type="caution">
    <text evidence="1">The sequence shown here is derived from an EMBL/GenBank/DDBJ whole genome shotgun (WGS) entry which is preliminary data.</text>
</comment>
<proteinExistence type="predicted"/>
<dbReference type="Proteomes" id="UP001229421">
    <property type="component" value="Unassembled WGS sequence"/>
</dbReference>
<sequence length="88" mass="9852">MKGNPDSKALIEQEQEYEDNGQLRFQQIFSGGKRRPSDDSDDISHSVGYSRSLLVSLHKILGKFLLCSSASTDPRLISARNCLRVNLL</sequence>
<keyword evidence="2" id="KW-1185">Reference proteome</keyword>
<accession>A0AAD8NHC9</accession>
<organism evidence="1 2">
    <name type="scientific">Tagetes erecta</name>
    <name type="common">African marigold</name>
    <dbReference type="NCBI Taxonomy" id="13708"/>
    <lineage>
        <taxon>Eukaryota</taxon>
        <taxon>Viridiplantae</taxon>
        <taxon>Streptophyta</taxon>
        <taxon>Embryophyta</taxon>
        <taxon>Tracheophyta</taxon>
        <taxon>Spermatophyta</taxon>
        <taxon>Magnoliopsida</taxon>
        <taxon>eudicotyledons</taxon>
        <taxon>Gunneridae</taxon>
        <taxon>Pentapetalae</taxon>
        <taxon>asterids</taxon>
        <taxon>campanulids</taxon>
        <taxon>Asterales</taxon>
        <taxon>Asteraceae</taxon>
        <taxon>Asteroideae</taxon>
        <taxon>Heliantheae alliance</taxon>
        <taxon>Tageteae</taxon>
        <taxon>Tagetes</taxon>
    </lineage>
</organism>
<name>A0AAD8NHC9_TARER</name>
<reference evidence="1" key="1">
    <citation type="journal article" date="2023" name="bioRxiv">
        <title>Improved chromosome-level genome assembly for marigold (Tagetes erecta).</title>
        <authorList>
            <person name="Jiang F."/>
            <person name="Yuan L."/>
            <person name="Wang S."/>
            <person name="Wang H."/>
            <person name="Xu D."/>
            <person name="Wang A."/>
            <person name="Fan W."/>
        </authorList>
    </citation>
    <scope>NUCLEOTIDE SEQUENCE</scope>
    <source>
        <strain evidence="1">WSJ</strain>
        <tissue evidence="1">Leaf</tissue>
    </source>
</reference>
<dbReference type="AlphaFoldDB" id="A0AAD8NHC9"/>